<dbReference type="InterPro" id="IPR005000">
    <property type="entry name" value="Aldolase/citrate-lyase_domain"/>
</dbReference>
<dbReference type="AlphaFoldDB" id="A0A3N4GN62"/>
<evidence type="ECO:0000256" key="3">
    <source>
        <dbReference type="ARBA" id="ARBA00022842"/>
    </source>
</evidence>
<dbReference type="Proteomes" id="UP000267536">
    <property type="component" value="Unassembled WGS sequence"/>
</dbReference>
<dbReference type="SUPFAM" id="SSF51621">
    <property type="entry name" value="Phosphoenolpyruvate/pyruvate domain"/>
    <property type="match status" value="1"/>
</dbReference>
<feature type="binding site" evidence="5">
    <location>
        <position position="148"/>
    </location>
    <ligand>
        <name>Mg(2+)</name>
        <dbReference type="ChEBI" id="CHEBI:18420"/>
    </ligand>
</feature>
<dbReference type="InterPro" id="IPR011206">
    <property type="entry name" value="Citrate_lyase_beta/mcl1/mcl2"/>
</dbReference>
<feature type="binding site" evidence="4">
    <location>
        <position position="72"/>
    </location>
    <ligand>
        <name>substrate</name>
    </ligand>
</feature>
<comment type="caution">
    <text evidence="7">The sequence shown here is derived from an EMBL/GenBank/DDBJ whole genome shotgun (WGS) entry which is preliminary data.</text>
</comment>
<feature type="binding site" evidence="4">
    <location>
        <position position="122"/>
    </location>
    <ligand>
        <name>substrate</name>
    </ligand>
</feature>
<dbReference type="Gene3D" id="3.20.20.60">
    <property type="entry name" value="Phosphoenolpyruvate-binding domains"/>
    <property type="match status" value="1"/>
</dbReference>
<dbReference type="PANTHER" id="PTHR32308">
    <property type="entry name" value="LYASE BETA SUBUNIT, PUTATIVE (AFU_ORTHOLOGUE AFUA_4G13030)-RELATED"/>
    <property type="match status" value="1"/>
</dbReference>
<dbReference type="Pfam" id="PF03328">
    <property type="entry name" value="HpcH_HpaI"/>
    <property type="match status" value="1"/>
</dbReference>
<evidence type="ECO:0000256" key="5">
    <source>
        <dbReference type="PIRSR" id="PIRSR015582-2"/>
    </source>
</evidence>
<dbReference type="PIRSF" id="PIRSF015582">
    <property type="entry name" value="Cit_lyase_B"/>
    <property type="match status" value="1"/>
</dbReference>
<dbReference type="RefSeq" id="WP_123930186.1">
    <property type="nucleotide sequence ID" value="NZ_JBPSDP010000007.1"/>
</dbReference>
<evidence type="ECO:0000256" key="4">
    <source>
        <dbReference type="PIRSR" id="PIRSR015582-1"/>
    </source>
</evidence>
<feature type="binding site" evidence="5">
    <location>
        <position position="122"/>
    </location>
    <ligand>
        <name>Mg(2+)</name>
        <dbReference type="ChEBI" id="CHEBI:18420"/>
    </ligand>
</feature>
<evidence type="ECO:0000313" key="7">
    <source>
        <dbReference type="EMBL" id="RPA60040.1"/>
    </source>
</evidence>
<name>A0A3N4GN62_9ACTN</name>
<evidence type="ECO:0000256" key="1">
    <source>
        <dbReference type="ARBA" id="ARBA00001946"/>
    </source>
</evidence>
<reference evidence="7 8" key="1">
    <citation type="submission" date="2018-11" db="EMBL/GenBank/DDBJ databases">
        <title>Draft genome sequence of Gordonia sp. RS15-1S isolated from rice stems.</title>
        <authorList>
            <person name="Muangham S."/>
        </authorList>
    </citation>
    <scope>NUCLEOTIDE SEQUENCE [LARGE SCALE GENOMIC DNA]</scope>
    <source>
        <strain evidence="7 8">RS15-1S</strain>
    </source>
</reference>
<keyword evidence="8" id="KW-1185">Reference proteome</keyword>
<keyword evidence="3 5" id="KW-0460">Magnesium</keyword>
<dbReference type="InterPro" id="IPR040442">
    <property type="entry name" value="Pyrv_kinase-like_dom_sf"/>
</dbReference>
<gene>
    <name evidence="7" type="ORF">EF294_12475</name>
</gene>
<keyword evidence="7" id="KW-0456">Lyase</keyword>
<dbReference type="GO" id="GO:0006107">
    <property type="term" value="P:oxaloacetate metabolic process"/>
    <property type="evidence" value="ECO:0007669"/>
    <property type="project" value="TreeGrafter"/>
</dbReference>
<dbReference type="GO" id="GO:0016829">
    <property type="term" value="F:lyase activity"/>
    <property type="evidence" value="ECO:0007669"/>
    <property type="project" value="UniProtKB-KW"/>
</dbReference>
<feature type="domain" description="HpcH/HpaI aldolase/citrate lyase" evidence="6">
    <location>
        <begin position="15"/>
        <end position="216"/>
    </location>
</feature>
<dbReference type="InterPro" id="IPR015813">
    <property type="entry name" value="Pyrv/PenolPyrv_kinase-like_dom"/>
</dbReference>
<accession>A0A3N4GN62</accession>
<evidence type="ECO:0000313" key="8">
    <source>
        <dbReference type="Proteomes" id="UP000267536"/>
    </source>
</evidence>
<dbReference type="EMBL" id="RKMH01000008">
    <property type="protein sequence ID" value="RPA60040.1"/>
    <property type="molecule type" value="Genomic_DNA"/>
</dbReference>
<evidence type="ECO:0000256" key="2">
    <source>
        <dbReference type="ARBA" id="ARBA00022723"/>
    </source>
</evidence>
<comment type="cofactor">
    <cofactor evidence="1">
        <name>Mg(2+)</name>
        <dbReference type="ChEBI" id="CHEBI:18420"/>
    </cofactor>
</comment>
<evidence type="ECO:0000259" key="6">
    <source>
        <dbReference type="Pfam" id="PF03328"/>
    </source>
</evidence>
<keyword evidence="2 5" id="KW-0479">Metal-binding</keyword>
<proteinExistence type="predicted"/>
<dbReference type="OrthoDB" id="4322898at2"/>
<sequence>MIDATDPIASLRVARSFLFVPGNRPERFDKAAAAGADVVIIDLEDAVAPEDKGAAREHIAGWLAAGKHAVLRINASGTPWHADDVELAARHGAPVMPAKASSADEVVHVTQATAAPVLPLIETARGILAAPAIAQVPGVARVGFGAIDFAVEIGADPDDHEALLYARSMLVTASAAAGIAAPIDGVTTALRDAEKLVADVSYAARIGMTGKLCIHPAQVATVHACLAPSDAEIAWARSIVSVAGTKSSAVAVGGHMVDPPVVARAQRILASALDPEGTGTPGRQNSA</sequence>
<dbReference type="PANTHER" id="PTHR32308:SF10">
    <property type="entry name" value="CITRATE LYASE SUBUNIT BETA"/>
    <property type="match status" value="1"/>
</dbReference>
<organism evidence="7 8">
    <name type="scientific">Gordonia oryzae</name>
    <dbReference type="NCBI Taxonomy" id="2487349"/>
    <lineage>
        <taxon>Bacteria</taxon>
        <taxon>Bacillati</taxon>
        <taxon>Actinomycetota</taxon>
        <taxon>Actinomycetes</taxon>
        <taxon>Mycobacteriales</taxon>
        <taxon>Gordoniaceae</taxon>
        <taxon>Gordonia</taxon>
    </lineage>
</organism>
<dbReference type="GO" id="GO:0000287">
    <property type="term" value="F:magnesium ion binding"/>
    <property type="evidence" value="ECO:0007669"/>
    <property type="project" value="TreeGrafter"/>
</dbReference>
<protein>
    <submittedName>
        <fullName evidence="7">CoA ester lyase</fullName>
    </submittedName>
</protein>